<sequence>MREGKTTKIFVSRYRLVDDAMEEILREDPPAIVRALKIMVIQGKFLGMVMREIRDKLFKEEREGYIIFEKKEALNREHFQFVARPALGYLHKSGFDQSGGSGNLSRTCSARRRVDCSIYLHSILKFVTGWMRERACSGFQNEAHYCFLI</sequence>
<comment type="caution">
    <text evidence="1">The sequence shown here is derived from an EMBL/GenBank/DDBJ whole genome shotgun (WGS) entry which is preliminary data.</text>
</comment>
<dbReference type="OrthoDB" id="5974521at2759"/>
<evidence type="ECO:0000313" key="1">
    <source>
        <dbReference type="EMBL" id="RMX61332.1"/>
    </source>
</evidence>
<dbReference type="Proteomes" id="UP000275408">
    <property type="component" value="Unassembled WGS sequence"/>
</dbReference>
<accession>A0A3M6V5X7</accession>
<organism evidence="1 2">
    <name type="scientific">Pocillopora damicornis</name>
    <name type="common">Cauliflower coral</name>
    <name type="synonym">Millepora damicornis</name>
    <dbReference type="NCBI Taxonomy" id="46731"/>
    <lineage>
        <taxon>Eukaryota</taxon>
        <taxon>Metazoa</taxon>
        <taxon>Cnidaria</taxon>
        <taxon>Anthozoa</taxon>
        <taxon>Hexacorallia</taxon>
        <taxon>Scleractinia</taxon>
        <taxon>Astrocoeniina</taxon>
        <taxon>Pocilloporidae</taxon>
        <taxon>Pocillopora</taxon>
    </lineage>
</organism>
<keyword evidence="2" id="KW-1185">Reference proteome</keyword>
<gene>
    <name evidence="1" type="ORF">pdam_00018084</name>
</gene>
<name>A0A3M6V5X7_POCDA</name>
<dbReference type="EMBL" id="RCHS01000050">
    <property type="protein sequence ID" value="RMX61332.1"/>
    <property type="molecule type" value="Genomic_DNA"/>
</dbReference>
<protein>
    <submittedName>
        <fullName evidence="1">Uncharacterized protein</fullName>
    </submittedName>
</protein>
<dbReference type="AlphaFoldDB" id="A0A3M6V5X7"/>
<evidence type="ECO:0000313" key="2">
    <source>
        <dbReference type="Proteomes" id="UP000275408"/>
    </source>
</evidence>
<reference evidence="1 2" key="1">
    <citation type="journal article" date="2018" name="Sci. Rep.">
        <title>Comparative analysis of the Pocillopora damicornis genome highlights role of immune system in coral evolution.</title>
        <authorList>
            <person name="Cunning R."/>
            <person name="Bay R.A."/>
            <person name="Gillette P."/>
            <person name="Baker A.C."/>
            <person name="Traylor-Knowles N."/>
        </authorList>
    </citation>
    <scope>NUCLEOTIDE SEQUENCE [LARGE SCALE GENOMIC DNA]</scope>
    <source>
        <strain evidence="1">RSMAS</strain>
        <tissue evidence="1">Whole animal</tissue>
    </source>
</reference>
<proteinExistence type="predicted"/>